<dbReference type="InterPro" id="IPR011042">
    <property type="entry name" value="6-blade_b-propeller_TolB-like"/>
</dbReference>
<gene>
    <name evidence="3" type="ORF">AMJ83_08990</name>
</gene>
<dbReference type="STRING" id="1703779.AMJ83_08990"/>
<evidence type="ECO:0008006" key="5">
    <source>
        <dbReference type="Google" id="ProtNLM"/>
    </source>
</evidence>
<name>A0A0S8FQJ2_UNCW3</name>
<evidence type="ECO:0000256" key="2">
    <source>
        <dbReference type="PROSITE-ProRule" id="PRU00504"/>
    </source>
</evidence>
<keyword evidence="1" id="KW-0677">Repeat</keyword>
<dbReference type="Pfam" id="PF01436">
    <property type="entry name" value="NHL"/>
    <property type="match status" value="1"/>
</dbReference>
<dbReference type="EMBL" id="LJUJ01000021">
    <property type="protein sequence ID" value="KPK63000.1"/>
    <property type="molecule type" value="Genomic_DNA"/>
</dbReference>
<dbReference type="AlphaFoldDB" id="A0A0S8FQJ2"/>
<dbReference type="Gene3D" id="2.40.10.500">
    <property type="match status" value="1"/>
</dbReference>
<dbReference type="InterPro" id="IPR001258">
    <property type="entry name" value="NHL_repeat"/>
</dbReference>
<dbReference type="CDD" id="cd05819">
    <property type="entry name" value="NHL"/>
    <property type="match status" value="1"/>
</dbReference>
<dbReference type="PANTHER" id="PTHR24104:SF25">
    <property type="entry name" value="PROTEIN LIN-41"/>
    <property type="match status" value="1"/>
</dbReference>
<dbReference type="Proteomes" id="UP000051373">
    <property type="component" value="Unassembled WGS sequence"/>
</dbReference>
<dbReference type="SUPFAM" id="SSF63829">
    <property type="entry name" value="Calcium-dependent phosphotriesterase"/>
    <property type="match status" value="1"/>
</dbReference>
<protein>
    <recommendedName>
        <fullName evidence="5">FlgD Ig-like domain-containing protein</fullName>
    </recommendedName>
</protein>
<comment type="caution">
    <text evidence="3">The sequence shown here is derived from an EMBL/GenBank/DDBJ whole genome shotgun (WGS) entry which is preliminary data.</text>
</comment>
<dbReference type="PANTHER" id="PTHR24104">
    <property type="entry name" value="E3 UBIQUITIN-PROTEIN LIGASE NHLRC1-RELATED"/>
    <property type="match status" value="1"/>
</dbReference>
<evidence type="ECO:0000313" key="4">
    <source>
        <dbReference type="Proteomes" id="UP000051373"/>
    </source>
</evidence>
<evidence type="ECO:0000256" key="1">
    <source>
        <dbReference type="ARBA" id="ARBA00022737"/>
    </source>
</evidence>
<organism evidence="3 4">
    <name type="scientific">candidate division WOR_3 bacterium SM23_42</name>
    <dbReference type="NCBI Taxonomy" id="1703779"/>
    <lineage>
        <taxon>Bacteria</taxon>
        <taxon>Bacteria division WOR-3</taxon>
    </lineage>
</organism>
<dbReference type="InterPro" id="IPR050952">
    <property type="entry name" value="TRIM-NHL_E3_ligases"/>
</dbReference>
<evidence type="ECO:0000313" key="3">
    <source>
        <dbReference type="EMBL" id="KPK63000.1"/>
    </source>
</evidence>
<reference evidence="3 4" key="1">
    <citation type="journal article" date="2015" name="Microbiome">
        <title>Genomic resolution of linkages in carbon, nitrogen, and sulfur cycling among widespread estuary sediment bacteria.</title>
        <authorList>
            <person name="Baker B.J."/>
            <person name="Lazar C.S."/>
            <person name="Teske A.P."/>
            <person name="Dick G.J."/>
        </authorList>
    </citation>
    <scope>NUCLEOTIDE SEQUENCE [LARGE SCALE GENOMIC DNA]</scope>
    <source>
        <strain evidence="3">SM23_42</strain>
    </source>
</reference>
<proteinExistence type="predicted"/>
<accession>A0A0S8FQJ2</accession>
<dbReference type="PROSITE" id="PS51125">
    <property type="entry name" value="NHL"/>
    <property type="match status" value="1"/>
</dbReference>
<feature type="repeat" description="NHL" evidence="2">
    <location>
        <begin position="101"/>
        <end position="131"/>
    </location>
</feature>
<dbReference type="Gene3D" id="2.120.10.30">
    <property type="entry name" value="TolB, C-terminal domain"/>
    <property type="match status" value="1"/>
</dbReference>
<sequence>MCWVFLILLSYNPQTLTVPPFKHTWGFYRASKYYLQLFLGPDYDYDDPQGIVAVKLTELDDPKTRKDDDELAVFAVNSGVGQIVYNIGLASVKVYGDTNMFSDPKGIAATADGLIAVADFGNQRVVKLQYRKGKIEHVAEIPIPGRPFDVCFDSDNNLYITDFDSSKVYVFSPQDSLMQKFGTVGRAYGEIYQPMGIEVLDAKAPYNFYKDDYVVITDNYGTRISKFSRHGRFIGSVQNFELGLVDVYFLYVAADYYGSVYVTDDLNNQVHKFDHNMNYIISVGRTGTAQGEFLSPRGITIWRRYGQVFLAEKEGGQYLWLAVDGFVVGCFPRKFSIERPGTTLAIYLTDEARVYITVMNQQGEKIRDFIEGIRRIPGEYLVVWDGRDNNNDLVPPGEYVFHIRLKGLQGHGRRISKIIKAGVTCIAS</sequence>
<dbReference type="GO" id="GO:0008270">
    <property type="term" value="F:zinc ion binding"/>
    <property type="evidence" value="ECO:0007669"/>
    <property type="project" value="UniProtKB-KW"/>
</dbReference>
<dbReference type="Gene3D" id="2.60.40.4070">
    <property type="match status" value="1"/>
</dbReference>